<evidence type="ECO:0000313" key="2">
    <source>
        <dbReference type="EMBL" id="TKR63225.1"/>
    </source>
</evidence>
<reference evidence="2 3" key="2">
    <citation type="journal article" date="2019" name="G3 (Bethesda)">
        <title>Hybrid Assembly of the Genome of the Entomopathogenic Nematode Steinernema carpocapsae Identifies the X-Chromosome.</title>
        <authorList>
            <person name="Serra L."/>
            <person name="Macchietto M."/>
            <person name="Macias-Munoz A."/>
            <person name="McGill C.J."/>
            <person name="Rodriguez I.M."/>
            <person name="Rodriguez B."/>
            <person name="Murad R."/>
            <person name="Mortazavi A."/>
        </authorList>
    </citation>
    <scope>NUCLEOTIDE SEQUENCE [LARGE SCALE GENOMIC DNA]</scope>
    <source>
        <strain evidence="2 3">ALL</strain>
    </source>
</reference>
<dbReference type="AlphaFoldDB" id="A0A4V5ZYD1"/>
<gene>
    <name evidence="2" type="ORF">L596_027081</name>
</gene>
<protein>
    <submittedName>
        <fullName evidence="2">Uncharacterized protein</fullName>
    </submittedName>
</protein>
<evidence type="ECO:0000256" key="1">
    <source>
        <dbReference type="SAM" id="MobiDB-lite"/>
    </source>
</evidence>
<feature type="region of interest" description="Disordered" evidence="1">
    <location>
        <begin position="1"/>
        <end position="21"/>
    </location>
</feature>
<keyword evidence="3" id="KW-1185">Reference proteome</keyword>
<dbReference type="Proteomes" id="UP000298663">
    <property type="component" value="Unassembled WGS sequence"/>
</dbReference>
<name>A0A4V5ZYD1_STECR</name>
<sequence>MCTPHNTSFSGYNGESSAHSSSFPFLGGKPLLLLCQSSDVGLALCGGCGSLILCQNILDCIFKLQSLIEPDIARNSFRRIRVIQSFGAR</sequence>
<proteinExistence type="predicted"/>
<evidence type="ECO:0000313" key="3">
    <source>
        <dbReference type="Proteomes" id="UP000298663"/>
    </source>
</evidence>
<dbReference type="EMBL" id="AZBU02000010">
    <property type="protein sequence ID" value="TKR63225.1"/>
    <property type="molecule type" value="Genomic_DNA"/>
</dbReference>
<reference evidence="2 3" key="1">
    <citation type="journal article" date="2015" name="Genome Biol.">
        <title>Comparative genomics of Steinernema reveals deeply conserved gene regulatory networks.</title>
        <authorList>
            <person name="Dillman A.R."/>
            <person name="Macchietto M."/>
            <person name="Porter C.F."/>
            <person name="Rogers A."/>
            <person name="Williams B."/>
            <person name="Antoshechkin I."/>
            <person name="Lee M.M."/>
            <person name="Goodwin Z."/>
            <person name="Lu X."/>
            <person name="Lewis E.E."/>
            <person name="Goodrich-Blair H."/>
            <person name="Stock S.P."/>
            <person name="Adams B.J."/>
            <person name="Sternberg P.W."/>
            <person name="Mortazavi A."/>
        </authorList>
    </citation>
    <scope>NUCLEOTIDE SEQUENCE [LARGE SCALE GENOMIC DNA]</scope>
    <source>
        <strain evidence="2 3">ALL</strain>
    </source>
</reference>
<accession>A0A4V5ZYD1</accession>
<organism evidence="2 3">
    <name type="scientific">Steinernema carpocapsae</name>
    <name type="common">Entomopathogenic nematode</name>
    <dbReference type="NCBI Taxonomy" id="34508"/>
    <lineage>
        <taxon>Eukaryota</taxon>
        <taxon>Metazoa</taxon>
        <taxon>Ecdysozoa</taxon>
        <taxon>Nematoda</taxon>
        <taxon>Chromadorea</taxon>
        <taxon>Rhabditida</taxon>
        <taxon>Tylenchina</taxon>
        <taxon>Panagrolaimomorpha</taxon>
        <taxon>Strongyloidoidea</taxon>
        <taxon>Steinernematidae</taxon>
        <taxon>Steinernema</taxon>
    </lineage>
</organism>
<comment type="caution">
    <text evidence="2">The sequence shown here is derived from an EMBL/GenBank/DDBJ whole genome shotgun (WGS) entry which is preliminary data.</text>
</comment>